<dbReference type="Proteomes" id="UP000611762">
    <property type="component" value="Unassembled WGS sequence"/>
</dbReference>
<sequence>MHENQRLLYPLISLNPNHKNTFIKELVAKQYIIEELKANDQFAWISTMEQFKHTAEEIMLNEYAYKVLK</sequence>
<dbReference type="AlphaFoldDB" id="A0A926DMT7"/>
<dbReference type="RefSeq" id="WP_430393570.1">
    <property type="nucleotide sequence ID" value="NZ_JACRSU010000002.1"/>
</dbReference>
<proteinExistence type="predicted"/>
<comment type="caution">
    <text evidence="1">The sequence shown here is derived from an EMBL/GenBank/DDBJ whole genome shotgun (WGS) entry which is preliminary data.</text>
</comment>
<gene>
    <name evidence="1" type="ORF">H8698_06965</name>
</gene>
<accession>A0A926DMT7</accession>
<dbReference type="EMBL" id="JACRSU010000002">
    <property type="protein sequence ID" value="MBC8540716.1"/>
    <property type="molecule type" value="Genomic_DNA"/>
</dbReference>
<keyword evidence="2" id="KW-1185">Reference proteome</keyword>
<reference evidence="1" key="1">
    <citation type="submission" date="2020-08" db="EMBL/GenBank/DDBJ databases">
        <title>Genome public.</title>
        <authorList>
            <person name="Liu C."/>
            <person name="Sun Q."/>
        </authorList>
    </citation>
    <scope>NUCLEOTIDE SEQUENCE</scope>
    <source>
        <strain evidence="1">H8</strain>
    </source>
</reference>
<organism evidence="1 2">
    <name type="scientific">Congzhengia minquanensis</name>
    <dbReference type="NCBI Taxonomy" id="2763657"/>
    <lineage>
        <taxon>Bacteria</taxon>
        <taxon>Bacillati</taxon>
        <taxon>Bacillota</taxon>
        <taxon>Clostridia</taxon>
        <taxon>Eubacteriales</taxon>
        <taxon>Oscillospiraceae</taxon>
        <taxon>Congzhengia</taxon>
    </lineage>
</organism>
<protein>
    <submittedName>
        <fullName evidence="1">TnpV protein</fullName>
    </submittedName>
</protein>
<evidence type="ECO:0000313" key="1">
    <source>
        <dbReference type="EMBL" id="MBC8540716.1"/>
    </source>
</evidence>
<dbReference type="Pfam" id="PF14198">
    <property type="entry name" value="TnpV"/>
    <property type="match status" value="1"/>
</dbReference>
<name>A0A926DMT7_9FIRM</name>
<evidence type="ECO:0000313" key="2">
    <source>
        <dbReference type="Proteomes" id="UP000611762"/>
    </source>
</evidence>
<dbReference type="InterPro" id="IPR026989">
    <property type="entry name" value="TnpV"/>
</dbReference>